<feature type="compositionally biased region" description="Polar residues" evidence="1">
    <location>
        <begin position="224"/>
        <end position="233"/>
    </location>
</feature>
<feature type="region of interest" description="Disordered" evidence="1">
    <location>
        <begin position="1"/>
        <end position="45"/>
    </location>
</feature>
<feature type="compositionally biased region" description="Polar residues" evidence="1">
    <location>
        <begin position="22"/>
        <end position="43"/>
    </location>
</feature>
<protein>
    <submittedName>
        <fullName evidence="2">Uncharacterized protein</fullName>
    </submittedName>
</protein>
<evidence type="ECO:0000313" key="3">
    <source>
        <dbReference type="Proteomes" id="UP001446871"/>
    </source>
</evidence>
<name>A0ABR1VE96_9PEZI</name>
<dbReference type="Proteomes" id="UP001446871">
    <property type="component" value="Unassembled WGS sequence"/>
</dbReference>
<dbReference type="EMBL" id="JAQQWM010000004">
    <property type="protein sequence ID" value="KAK8068631.1"/>
    <property type="molecule type" value="Genomic_DNA"/>
</dbReference>
<organism evidence="2 3">
    <name type="scientific">Apiospora saccharicola</name>
    <dbReference type="NCBI Taxonomy" id="335842"/>
    <lineage>
        <taxon>Eukaryota</taxon>
        <taxon>Fungi</taxon>
        <taxon>Dikarya</taxon>
        <taxon>Ascomycota</taxon>
        <taxon>Pezizomycotina</taxon>
        <taxon>Sordariomycetes</taxon>
        <taxon>Xylariomycetidae</taxon>
        <taxon>Amphisphaeriales</taxon>
        <taxon>Apiosporaceae</taxon>
        <taxon>Apiospora</taxon>
    </lineage>
</organism>
<evidence type="ECO:0000313" key="2">
    <source>
        <dbReference type="EMBL" id="KAK8068631.1"/>
    </source>
</evidence>
<gene>
    <name evidence="2" type="ORF">PG996_007743</name>
</gene>
<feature type="compositionally biased region" description="Basic and acidic residues" evidence="1">
    <location>
        <begin position="187"/>
        <end position="204"/>
    </location>
</feature>
<reference evidence="2 3" key="1">
    <citation type="submission" date="2023-01" db="EMBL/GenBank/DDBJ databases">
        <title>Analysis of 21 Apiospora genomes using comparative genomics revels a genus with tremendous synthesis potential of carbohydrate active enzymes and secondary metabolites.</title>
        <authorList>
            <person name="Sorensen T."/>
        </authorList>
    </citation>
    <scope>NUCLEOTIDE SEQUENCE [LARGE SCALE GENOMIC DNA]</scope>
    <source>
        <strain evidence="2 3">CBS 83171</strain>
    </source>
</reference>
<sequence length="457" mass="50339">MVSFFGLFSSQKDSKSAPEPESQATSSPLRTPSRSIATGTNDSPPVEIVRRQPAPSHDLAGLWAPRNRPVYQQYQPQMMTYNLSQLADTINNTIIVLHPDALPPHSIFEDIVGVTQPALATSPFYTVTTPENPPANTKVRRVRASGAGVPSPVRPSLPATVRADSPLPDDGVFHDTSHSRAGIKTTKHADRVRVKSKHTERPRAQEVSSSRKKLDPLPEASLPGPSSSATKHQPQVPISDPDVSSSSVKGKGVEQQSAPLPEALLRDPSAVSYSLSAEEVFEHVLYLEDIRTLASLALPLADLYDFPLYYEKHSEIRKQFYHVRAQRFTEYRLHVDAHRNNNDVAQYRQPLQEAANAIASGVRQLEAFFPHVNTLESLRPSESSSPPGHMFCVQRAVPSRFSIRRGAITSPSLFPRGIGRFEVSGYTAKFVEVREVESGRVDGLQALAQYEDGYIAD</sequence>
<evidence type="ECO:0000256" key="1">
    <source>
        <dbReference type="SAM" id="MobiDB-lite"/>
    </source>
</evidence>
<feature type="region of interest" description="Disordered" evidence="1">
    <location>
        <begin position="130"/>
        <end position="261"/>
    </location>
</feature>
<accession>A0ABR1VE96</accession>
<feature type="compositionally biased region" description="Low complexity" evidence="1">
    <location>
        <begin position="236"/>
        <end position="250"/>
    </location>
</feature>
<proteinExistence type="predicted"/>
<keyword evidence="3" id="KW-1185">Reference proteome</keyword>
<comment type="caution">
    <text evidence="2">The sequence shown here is derived from an EMBL/GenBank/DDBJ whole genome shotgun (WGS) entry which is preliminary data.</text>
</comment>